<dbReference type="SMART" id="SM00238">
    <property type="entry name" value="BIR"/>
    <property type="match status" value="2"/>
</dbReference>
<evidence type="ECO:0000256" key="1">
    <source>
        <dbReference type="SAM" id="MobiDB-lite"/>
    </source>
</evidence>
<dbReference type="CDD" id="cd00022">
    <property type="entry name" value="BIR"/>
    <property type="match status" value="2"/>
</dbReference>
<dbReference type="PANTHER" id="PTHR10044:SF139">
    <property type="entry name" value="DEATH-ASSOCIATED INHIBITOR OF APOPTOSIS 2"/>
    <property type="match status" value="1"/>
</dbReference>
<organism evidence="2 3">
    <name type="scientific">Dreissena polymorpha</name>
    <name type="common">Zebra mussel</name>
    <name type="synonym">Mytilus polymorpha</name>
    <dbReference type="NCBI Taxonomy" id="45954"/>
    <lineage>
        <taxon>Eukaryota</taxon>
        <taxon>Metazoa</taxon>
        <taxon>Spiralia</taxon>
        <taxon>Lophotrochozoa</taxon>
        <taxon>Mollusca</taxon>
        <taxon>Bivalvia</taxon>
        <taxon>Autobranchia</taxon>
        <taxon>Heteroconchia</taxon>
        <taxon>Euheterodonta</taxon>
        <taxon>Imparidentia</taxon>
        <taxon>Neoheterodontei</taxon>
        <taxon>Myida</taxon>
        <taxon>Dreissenoidea</taxon>
        <taxon>Dreissenidae</taxon>
        <taxon>Dreissena</taxon>
    </lineage>
</organism>
<dbReference type="GO" id="GO:0061630">
    <property type="term" value="F:ubiquitin protein ligase activity"/>
    <property type="evidence" value="ECO:0007669"/>
    <property type="project" value="TreeGrafter"/>
</dbReference>
<dbReference type="Gene3D" id="1.10.1170.10">
    <property type="entry name" value="Inhibitor Of Apoptosis Protein (2mihbC-IAP-1), Chain A"/>
    <property type="match status" value="2"/>
</dbReference>
<dbReference type="Pfam" id="PF00653">
    <property type="entry name" value="BIR"/>
    <property type="match status" value="2"/>
</dbReference>
<protein>
    <submittedName>
        <fullName evidence="2">Uncharacterized protein</fullName>
    </submittedName>
</protein>
<dbReference type="GO" id="GO:0005634">
    <property type="term" value="C:nucleus"/>
    <property type="evidence" value="ECO:0007669"/>
    <property type="project" value="TreeGrafter"/>
</dbReference>
<gene>
    <name evidence="2" type="ORF">DPMN_046253</name>
</gene>
<dbReference type="PANTHER" id="PTHR10044">
    <property type="entry name" value="INHIBITOR OF APOPTOSIS"/>
    <property type="match status" value="1"/>
</dbReference>
<feature type="region of interest" description="Disordered" evidence="1">
    <location>
        <begin position="370"/>
        <end position="423"/>
    </location>
</feature>
<dbReference type="InterPro" id="IPR050784">
    <property type="entry name" value="IAP"/>
</dbReference>
<accession>A0A9D4I0D7</accession>
<dbReference type="OrthoDB" id="6144528at2759"/>
<dbReference type="GO" id="GO:0043027">
    <property type="term" value="F:cysteine-type endopeptidase inhibitor activity involved in apoptotic process"/>
    <property type="evidence" value="ECO:0007669"/>
    <property type="project" value="TreeGrafter"/>
</dbReference>
<comment type="caution">
    <text evidence="2">The sequence shown here is derived from an EMBL/GenBank/DDBJ whole genome shotgun (WGS) entry which is preliminary data.</text>
</comment>
<evidence type="ECO:0000313" key="2">
    <source>
        <dbReference type="EMBL" id="KAH3739599.1"/>
    </source>
</evidence>
<dbReference type="InterPro" id="IPR001370">
    <property type="entry name" value="BIR_rpt"/>
</dbReference>
<dbReference type="SUPFAM" id="SSF57924">
    <property type="entry name" value="Inhibitor of apoptosis (IAP) repeat"/>
    <property type="match status" value="2"/>
</dbReference>
<proteinExistence type="predicted"/>
<reference evidence="2" key="1">
    <citation type="journal article" date="2019" name="bioRxiv">
        <title>The Genome of the Zebra Mussel, Dreissena polymorpha: A Resource for Invasive Species Research.</title>
        <authorList>
            <person name="McCartney M.A."/>
            <person name="Auch B."/>
            <person name="Kono T."/>
            <person name="Mallez S."/>
            <person name="Zhang Y."/>
            <person name="Obille A."/>
            <person name="Becker A."/>
            <person name="Abrahante J.E."/>
            <person name="Garbe J."/>
            <person name="Badalamenti J.P."/>
            <person name="Herman A."/>
            <person name="Mangelson H."/>
            <person name="Liachko I."/>
            <person name="Sullivan S."/>
            <person name="Sone E.D."/>
            <person name="Koren S."/>
            <person name="Silverstein K.A.T."/>
            <person name="Beckman K.B."/>
            <person name="Gohl D.M."/>
        </authorList>
    </citation>
    <scope>NUCLEOTIDE SEQUENCE</scope>
    <source>
        <strain evidence="2">Duluth1</strain>
        <tissue evidence="2">Whole animal</tissue>
    </source>
</reference>
<feature type="region of interest" description="Disordered" evidence="1">
    <location>
        <begin position="328"/>
        <end position="352"/>
    </location>
</feature>
<dbReference type="PROSITE" id="PS01282">
    <property type="entry name" value="BIR_REPEAT_1"/>
    <property type="match status" value="1"/>
</dbReference>
<dbReference type="GO" id="GO:0031398">
    <property type="term" value="P:positive regulation of protein ubiquitination"/>
    <property type="evidence" value="ECO:0007669"/>
    <property type="project" value="TreeGrafter"/>
</dbReference>
<keyword evidence="3" id="KW-1185">Reference proteome</keyword>
<dbReference type="GO" id="GO:0005737">
    <property type="term" value="C:cytoplasm"/>
    <property type="evidence" value="ECO:0007669"/>
    <property type="project" value="TreeGrafter"/>
</dbReference>
<dbReference type="EMBL" id="JAIWYP010000011">
    <property type="protein sequence ID" value="KAH3739599.1"/>
    <property type="molecule type" value="Genomic_DNA"/>
</dbReference>
<feature type="compositionally biased region" description="Polar residues" evidence="1">
    <location>
        <begin position="398"/>
        <end position="423"/>
    </location>
</feature>
<dbReference type="GO" id="GO:0043066">
    <property type="term" value="P:negative regulation of apoptotic process"/>
    <property type="evidence" value="ECO:0007669"/>
    <property type="project" value="TreeGrafter"/>
</dbReference>
<dbReference type="Proteomes" id="UP000828390">
    <property type="component" value="Unassembled WGS sequence"/>
</dbReference>
<name>A0A9D4I0D7_DREPO</name>
<evidence type="ECO:0000313" key="3">
    <source>
        <dbReference type="Proteomes" id="UP000828390"/>
    </source>
</evidence>
<dbReference type="PROSITE" id="PS50143">
    <property type="entry name" value="BIR_REPEAT_2"/>
    <property type="match status" value="2"/>
</dbReference>
<dbReference type="AlphaFoldDB" id="A0A9D4I0D7"/>
<dbReference type="GO" id="GO:0051726">
    <property type="term" value="P:regulation of cell cycle"/>
    <property type="evidence" value="ECO:0007669"/>
    <property type="project" value="TreeGrafter"/>
</dbReference>
<feature type="compositionally biased region" description="Basic and acidic residues" evidence="1">
    <location>
        <begin position="385"/>
        <end position="397"/>
    </location>
</feature>
<sequence>MEETSLKSSNVSDVSGNYTSSLNILPFLTVGQYNDLEEDSPPIFTLNSRHQDGMMDDESIYEETEDSDPREDYSHFYRESERLSTFHDWPHWANVTKEELAKNGFLYLHVSDRVQCVFCRASLGSFKTGDNIANQHRKYCPECPFAFGNECGNIPISSGKVVSQATSVKTLNRTNLLRTTAAGIFANSPLRSGLIHTTSTLYRADTAVVVPELQSASTLSSVDSNQGTAAAITEPKYRDWADEHTRLLSFRGWPAHMRQTPRDLAAAGLLYMDQADRCKCYWCGGELHGWEPNDIPLVEHAKLFPQCGFVRQQKGVEYVMNIKHGEGLTKKKQTATQEQTRPAIVSPSQPGILVNRSDDSVVMTAHGQIVAQPSDATDDATSQSKADDQGLDHEPNSDHLTNQRLQNQSFMRDSSSLPATRVL</sequence>
<reference evidence="2" key="2">
    <citation type="submission" date="2020-11" db="EMBL/GenBank/DDBJ databases">
        <authorList>
            <person name="McCartney M.A."/>
            <person name="Auch B."/>
            <person name="Kono T."/>
            <person name="Mallez S."/>
            <person name="Becker A."/>
            <person name="Gohl D.M."/>
            <person name="Silverstein K.A.T."/>
            <person name="Koren S."/>
            <person name="Bechman K.B."/>
            <person name="Herman A."/>
            <person name="Abrahante J.E."/>
            <person name="Garbe J."/>
        </authorList>
    </citation>
    <scope>NUCLEOTIDE SEQUENCE</scope>
    <source>
        <strain evidence="2">Duluth1</strain>
        <tissue evidence="2">Whole animal</tissue>
    </source>
</reference>